<dbReference type="PANTHER" id="PTHR30561">
    <property type="entry name" value="SMR FAMILY PROTON-DEPENDENT DRUG EFFLUX TRANSPORTER SUGE"/>
    <property type="match status" value="1"/>
</dbReference>
<evidence type="ECO:0000256" key="7">
    <source>
        <dbReference type="ARBA" id="ARBA00023136"/>
    </source>
</evidence>
<dbReference type="GO" id="GO:0005886">
    <property type="term" value="C:plasma membrane"/>
    <property type="evidence" value="ECO:0007669"/>
    <property type="project" value="UniProtKB-SubCell"/>
</dbReference>
<keyword evidence="4" id="KW-1003">Cell membrane</keyword>
<dbReference type="Proteomes" id="UP000183263">
    <property type="component" value="Unassembled WGS sequence"/>
</dbReference>
<keyword evidence="3" id="KW-0813">Transport</keyword>
<evidence type="ECO:0000256" key="8">
    <source>
        <dbReference type="ARBA" id="ARBA00023251"/>
    </source>
</evidence>
<dbReference type="InterPro" id="IPR000390">
    <property type="entry name" value="Small_drug/metabolite_transptr"/>
</dbReference>
<dbReference type="OrthoDB" id="3175079at2"/>
<evidence type="ECO:0000256" key="1">
    <source>
        <dbReference type="ARBA" id="ARBA00004651"/>
    </source>
</evidence>
<keyword evidence="6" id="KW-1133">Transmembrane helix</keyword>
<organism evidence="10 11">
    <name type="scientific">Rhodococcus triatomae</name>
    <dbReference type="NCBI Taxonomy" id="300028"/>
    <lineage>
        <taxon>Bacteria</taxon>
        <taxon>Bacillati</taxon>
        <taxon>Actinomycetota</taxon>
        <taxon>Actinomycetes</taxon>
        <taxon>Mycobacteriales</taxon>
        <taxon>Nocardiaceae</taxon>
        <taxon>Rhodococcus</taxon>
    </lineage>
</organism>
<reference evidence="10 11" key="1">
    <citation type="submission" date="2016-10" db="EMBL/GenBank/DDBJ databases">
        <authorList>
            <person name="de Groot N.N."/>
        </authorList>
    </citation>
    <scope>NUCLEOTIDE SEQUENCE [LARGE SCALE GENOMIC DNA]</scope>
    <source>
        <strain evidence="10 11">DSM 44892</strain>
    </source>
</reference>
<evidence type="ECO:0000313" key="11">
    <source>
        <dbReference type="Proteomes" id="UP000183263"/>
    </source>
</evidence>
<sequence>MNRWAFLAGAIACEVTGSLSLKAALDHPGWYVLVVLGYVSAFVLLGFTLRAGMPLGVAYGIWGAVGVALTAAAAAVLFAEPLTLVMVIGIVLVGVGVLCVEIGSQIAHRSAVSTVSAEPGATH</sequence>
<dbReference type="GO" id="GO:0022857">
    <property type="term" value="F:transmembrane transporter activity"/>
    <property type="evidence" value="ECO:0007669"/>
    <property type="project" value="InterPro"/>
</dbReference>
<keyword evidence="11" id="KW-1185">Reference proteome</keyword>
<dbReference type="InterPro" id="IPR045324">
    <property type="entry name" value="Small_multidrug_res"/>
</dbReference>
<gene>
    <name evidence="10" type="ORF">SAMN05444695_103329</name>
</gene>
<protein>
    <submittedName>
        <fullName evidence="10">Small multidrug resistance pump</fullName>
    </submittedName>
</protein>
<evidence type="ECO:0000256" key="9">
    <source>
        <dbReference type="RuleBase" id="RU003942"/>
    </source>
</evidence>
<comment type="subcellular location">
    <subcellularLocation>
        <location evidence="1 9">Cell membrane</location>
        <topology evidence="1 9">Multi-pass membrane protein</topology>
    </subcellularLocation>
</comment>
<evidence type="ECO:0000256" key="5">
    <source>
        <dbReference type="ARBA" id="ARBA00022692"/>
    </source>
</evidence>
<dbReference type="Pfam" id="PF00893">
    <property type="entry name" value="Multi_Drug_Res"/>
    <property type="match status" value="1"/>
</dbReference>
<proteinExistence type="inferred from homology"/>
<dbReference type="PANTHER" id="PTHR30561:SF1">
    <property type="entry name" value="MULTIDRUG TRANSPORTER EMRE"/>
    <property type="match status" value="1"/>
</dbReference>
<accession>A0A1G8FM59</accession>
<keyword evidence="7" id="KW-0472">Membrane</keyword>
<evidence type="ECO:0000256" key="4">
    <source>
        <dbReference type="ARBA" id="ARBA00022475"/>
    </source>
</evidence>
<name>A0A1G8FM59_9NOCA</name>
<dbReference type="EMBL" id="FNDN01000003">
    <property type="protein sequence ID" value="SDH83235.1"/>
    <property type="molecule type" value="Genomic_DNA"/>
</dbReference>
<dbReference type="RefSeq" id="WP_072736601.1">
    <property type="nucleotide sequence ID" value="NZ_CP048813.1"/>
</dbReference>
<keyword evidence="8" id="KW-0046">Antibiotic resistance</keyword>
<comment type="similarity">
    <text evidence="2">Belongs to the drug/metabolite transporter (DMT) superfamily. Small multidrug resistance (SMR) (TC 2.A.7.1) family. Mmr subfamily.</text>
</comment>
<evidence type="ECO:0000313" key="10">
    <source>
        <dbReference type="EMBL" id="SDH83235.1"/>
    </source>
</evidence>
<dbReference type="Gene3D" id="1.10.3730.20">
    <property type="match status" value="1"/>
</dbReference>
<evidence type="ECO:0000256" key="3">
    <source>
        <dbReference type="ARBA" id="ARBA00022448"/>
    </source>
</evidence>
<evidence type="ECO:0000256" key="2">
    <source>
        <dbReference type="ARBA" id="ARBA00007822"/>
    </source>
</evidence>
<dbReference type="SUPFAM" id="SSF103481">
    <property type="entry name" value="Multidrug resistance efflux transporter EmrE"/>
    <property type="match status" value="1"/>
</dbReference>
<evidence type="ECO:0000256" key="6">
    <source>
        <dbReference type="ARBA" id="ARBA00022989"/>
    </source>
</evidence>
<dbReference type="InterPro" id="IPR037185">
    <property type="entry name" value="EmrE-like"/>
</dbReference>
<dbReference type="AlphaFoldDB" id="A0A1G8FM59"/>
<dbReference type="GO" id="GO:0046677">
    <property type="term" value="P:response to antibiotic"/>
    <property type="evidence" value="ECO:0007669"/>
    <property type="project" value="UniProtKB-KW"/>
</dbReference>
<keyword evidence="5 9" id="KW-0812">Transmembrane</keyword>